<keyword evidence="3" id="KW-1185">Reference proteome</keyword>
<dbReference type="InterPro" id="IPR024775">
    <property type="entry name" value="DinB-like"/>
</dbReference>
<dbReference type="KEGG" id="run:DR864_05105"/>
<accession>A0A344TRZ1</accession>
<dbReference type="EMBL" id="CP030850">
    <property type="protein sequence ID" value="AXE21412.1"/>
    <property type="molecule type" value="Genomic_DNA"/>
</dbReference>
<dbReference type="AlphaFoldDB" id="A0A344TRZ1"/>
<dbReference type="SUPFAM" id="SSF109854">
    <property type="entry name" value="DinB/YfiT-like putative metalloenzymes"/>
    <property type="match status" value="1"/>
</dbReference>
<dbReference type="Proteomes" id="UP000251993">
    <property type="component" value="Chromosome"/>
</dbReference>
<proteinExistence type="predicted"/>
<protein>
    <submittedName>
        <fullName evidence="2">DinB family protein</fullName>
    </submittedName>
</protein>
<name>A0A344TRZ1_9BACT</name>
<evidence type="ECO:0000313" key="3">
    <source>
        <dbReference type="Proteomes" id="UP000251993"/>
    </source>
</evidence>
<dbReference type="OrthoDB" id="824606at2"/>
<dbReference type="Pfam" id="PF12867">
    <property type="entry name" value="DinB_2"/>
    <property type="match status" value="1"/>
</dbReference>
<dbReference type="InterPro" id="IPR034660">
    <property type="entry name" value="DinB/YfiT-like"/>
</dbReference>
<evidence type="ECO:0000259" key="1">
    <source>
        <dbReference type="Pfam" id="PF12867"/>
    </source>
</evidence>
<evidence type="ECO:0000313" key="2">
    <source>
        <dbReference type="EMBL" id="AXE21412.1"/>
    </source>
</evidence>
<dbReference type="Gene3D" id="1.20.120.450">
    <property type="entry name" value="dinb family like domain"/>
    <property type="match status" value="1"/>
</dbReference>
<feature type="domain" description="DinB-like" evidence="1">
    <location>
        <begin position="21"/>
        <end position="140"/>
    </location>
</feature>
<gene>
    <name evidence="2" type="ORF">DR864_05105</name>
</gene>
<reference evidence="2 3" key="1">
    <citation type="submission" date="2018-07" db="EMBL/GenBank/DDBJ databases">
        <title>Genome sequencing of Runella.</title>
        <authorList>
            <person name="Baek M.-G."/>
            <person name="Yi H."/>
        </authorList>
    </citation>
    <scope>NUCLEOTIDE SEQUENCE [LARGE SCALE GENOMIC DNA]</scope>
    <source>
        <strain evidence="2 3">HYN0085</strain>
    </source>
</reference>
<sequence length="155" mass="17902">MNCQKELLREMLVQNITTNSYALDRVTNENKRYKLNTETASIEFIYRHIGETMNLFGYFLGVPSNIQNTTIGMLDTGQEFEIETSKLYIDMGYKMLENLIINSKDEDWSLTTDTPFFGTVSRMRLFSHILFHNSHHAGQISLTLSKGKAFSSELR</sequence>
<organism evidence="2 3">
    <name type="scientific">Runella rosea</name>
    <dbReference type="NCBI Taxonomy" id="2259595"/>
    <lineage>
        <taxon>Bacteria</taxon>
        <taxon>Pseudomonadati</taxon>
        <taxon>Bacteroidota</taxon>
        <taxon>Cytophagia</taxon>
        <taxon>Cytophagales</taxon>
        <taxon>Spirosomataceae</taxon>
        <taxon>Runella</taxon>
    </lineage>
</organism>